<dbReference type="HOGENOM" id="CLU_1937812_0_0_1"/>
<dbReference type="OrthoDB" id="2245989at2759"/>
<accession>A0A067M4W3</accession>
<evidence type="ECO:0000313" key="2">
    <source>
        <dbReference type="Proteomes" id="UP000027195"/>
    </source>
</evidence>
<organism evidence="1 2">
    <name type="scientific">Botryobasidium botryosum (strain FD-172 SS1)</name>
    <dbReference type="NCBI Taxonomy" id="930990"/>
    <lineage>
        <taxon>Eukaryota</taxon>
        <taxon>Fungi</taxon>
        <taxon>Dikarya</taxon>
        <taxon>Basidiomycota</taxon>
        <taxon>Agaricomycotina</taxon>
        <taxon>Agaricomycetes</taxon>
        <taxon>Cantharellales</taxon>
        <taxon>Botryobasidiaceae</taxon>
        <taxon>Botryobasidium</taxon>
    </lineage>
</organism>
<protein>
    <submittedName>
        <fullName evidence="1">Uncharacterized protein</fullName>
    </submittedName>
</protein>
<dbReference type="AlphaFoldDB" id="A0A067M4W3"/>
<dbReference type="Proteomes" id="UP000027195">
    <property type="component" value="Unassembled WGS sequence"/>
</dbReference>
<proteinExistence type="predicted"/>
<gene>
    <name evidence="1" type="ORF">BOTBODRAFT_177870</name>
</gene>
<dbReference type="InParanoid" id="A0A067M4W3"/>
<sequence length="130" mass="14629">MEKRAAAAAQGLGTALIVPESTIPMKLDPVDSVSSARKDPLVLRLHKQQRIRDLEARVEILSGPKDETCTQLHIVLQHFMQGNQTLRNFKELTSFIGNRGLSRSISRRSWEIDESREFINRAGTGTAFDR</sequence>
<dbReference type="EMBL" id="KL198064">
    <property type="protein sequence ID" value="KDQ10798.1"/>
    <property type="molecule type" value="Genomic_DNA"/>
</dbReference>
<dbReference type="STRING" id="930990.A0A067M4W3"/>
<reference evidence="2" key="1">
    <citation type="journal article" date="2014" name="Proc. Natl. Acad. Sci. U.S.A.">
        <title>Extensive sampling of basidiomycete genomes demonstrates inadequacy of the white-rot/brown-rot paradigm for wood decay fungi.</title>
        <authorList>
            <person name="Riley R."/>
            <person name="Salamov A.A."/>
            <person name="Brown D.W."/>
            <person name="Nagy L.G."/>
            <person name="Floudas D."/>
            <person name="Held B.W."/>
            <person name="Levasseur A."/>
            <person name="Lombard V."/>
            <person name="Morin E."/>
            <person name="Otillar R."/>
            <person name="Lindquist E.A."/>
            <person name="Sun H."/>
            <person name="LaButti K.M."/>
            <person name="Schmutz J."/>
            <person name="Jabbour D."/>
            <person name="Luo H."/>
            <person name="Baker S.E."/>
            <person name="Pisabarro A.G."/>
            <person name="Walton J.D."/>
            <person name="Blanchette R.A."/>
            <person name="Henrissat B."/>
            <person name="Martin F."/>
            <person name="Cullen D."/>
            <person name="Hibbett D.S."/>
            <person name="Grigoriev I.V."/>
        </authorList>
    </citation>
    <scope>NUCLEOTIDE SEQUENCE [LARGE SCALE GENOMIC DNA]</scope>
    <source>
        <strain evidence="2">FD-172 SS1</strain>
    </source>
</reference>
<keyword evidence="2" id="KW-1185">Reference proteome</keyword>
<name>A0A067M4W3_BOTB1</name>
<evidence type="ECO:0000313" key="1">
    <source>
        <dbReference type="EMBL" id="KDQ10798.1"/>
    </source>
</evidence>